<feature type="signal peptide" evidence="1">
    <location>
        <begin position="1"/>
        <end position="21"/>
    </location>
</feature>
<dbReference type="InterPro" id="IPR013211">
    <property type="entry name" value="LVIVD"/>
</dbReference>
<dbReference type="Proteomes" id="UP001560573">
    <property type="component" value="Unassembled WGS sequence"/>
</dbReference>
<reference evidence="2 3" key="1">
    <citation type="submission" date="2023-07" db="EMBL/GenBank/DDBJ databases">
        <authorList>
            <person name="Lian W.-H."/>
        </authorList>
    </citation>
    <scope>NUCLEOTIDE SEQUENCE [LARGE SCALE GENOMIC DNA]</scope>
    <source>
        <strain evidence="2 3">SYSU DXS3180</strain>
    </source>
</reference>
<evidence type="ECO:0000313" key="2">
    <source>
        <dbReference type="EMBL" id="MEX6688315.1"/>
    </source>
</evidence>
<evidence type="ECO:0000313" key="3">
    <source>
        <dbReference type="Proteomes" id="UP001560573"/>
    </source>
</evidence>
<proteinExistence type="predicted"/>
<dbReference type="Pfam" id="PF08309">
    <property type="entry name" value="LVIVD"/>
    <property type="match status" value="2"/>
</dbReference>
<organism evidence="2 3">
    <name type="scientific">Danxiaibacter flavus</name>
    <dbReference type="NCBI Taxonomy" id="3049108"/>
    <lineage>
        <taxon>Bacteria</taxon>
        <taxon>Pseudomonadati</taxon>
        <taxon>Bacteroidota</taxon>
        <taxon>Chitinophagia</taxon>
        <taxon>Chitinophagales</taxon>
        <taxon>Chitinophagaceae</taxon>
        <taxon>Danxiaibacter</taxon>
    </lineage>
</organism>
<keyword evidence="3" id="KW-1185">Reference proteome</keyword>
<dbReference type="RefSeq" id="WP_369329724.1">
    <property type="nucleotide sequence ID" value="NZ_JAULBC010000003.1"/>
</dbReference>
<keyword evidence="1" id="KW-0732">Signal</keyword>
<accession>A0ABV3ZFK2</accession>
<gene>
    <name evidence="2" type="ORF">QTN47_12450</name>
</gene>
<evidence type="ECO:0000256" key="1">
    <source>
        <dbReference type="SAM" id="SignalP"/>
    </source>
</evidence>
<dbReference type="PROSITE" id="PS51257">
    <property type="entry name" value="PROKAR_LIPOPROTEIN"/>
    <property type="match status" value="1"/>
</dbReference>
<protein>
    <submittedName>
        <fullName evidence="2">Uncharacterized protein</fullName>
    </submittedName>
</protein>
<name>A0ABV3ZFK2_9BACT</name>
<comment type="caution">
    <text evidence="2">The sequence shown here is derived from an EMBL/GenBank/DDBJ whole genome shotgun (WGS) entry which is preliminary data.</text>
</comment>
<dbReference type="EMBL" id="JAULBC010000003">
    <property type="protein sequence ID" value="MEX6688315.1"/>
    <property type="molecule type" value="Genomic_DNA"/>
</dbReference>
<sequence length="189" mass="21113">MKLIYPLLTCLLFSACFSPWSGYNPDPLPPIVKAWVPVYGPDSIYKKVTYIDSAYPVRNAGKIYVLGRYIYQAETGEGIHVIDNATPSNARRIAFIKINGCQEIAMKGNYLYTNNYNDLITVDLSVASKATVVSRQKNAFTALSSSSAYWYLPPPQSGYCVCANNYPDSVIVSWREDSVTTKDHCVGYY</sequence>
<feature type="chain" id="PRO_5045650921" evidence="1">
    <location>
        <begin position="22"/>
        <end position="189"/>
    </location>
</feature>